<feature type="domain" description="Carrier" evidence="5">
    <location>
        <begin position="203"/>
        <end position="278"/>
    </location>
</feature>
<evidence type="ECO:0000313" key="7">
    <source>
        <dbReference type="Proteomes" id="UP001601627"/>
    </source>
</evidence>
<keyword evidence="3" id="KW-0808">Transferase</keyword>
<dbReference type="PROSITE" id="PS50075">
    <property type="entry name" value="CARRIER"/>
    <property type="match status" value="1"/>
</dbReference>
<dbReference type="RefSeq" id="WP_388242292.1">
    <property type="nucleotide sequence ID" value="NZ_JBHVZQ010000121.1"/>
</dbReference>
<keyword evidence="7" id="KW-1185">Reference proteome</keyword>
<dbReference type="PANTHER" id="PTHR43775">
    <property type="entry name" value="FATTY ACID SYNTHASE"/>
    <property type="match status" value="1"/>
</dbReference>
<dbReference type="InterPro" id="IPR009081">
    <property type="entry name" value="PP-bd_ACP"/>
</dbReference>
<feature type="non-terminal residue" evidence="6">
    <location>
        <position position="1"/>
    </location>
</feature>
<name>A0ABW6QJ83_9ACTN</name>
<protein>
    <submittedName>
        <fullName evidence="6">KR domain-containing protein</fullName>
    </submittedName>
</protein>
<evidence type="ECO:0000256" key="4">
    <source>
        <dbReference type="ARBA" id="ARBA00023268"/>
    </source>
</evidence>
<dbReference type="Proteomes" id="UP001601627">
    <property type="component" value="Unassembled WGS sequence"/>
</dbReference>
<dbReference type="InterPro" id="IPR050091">
    <property type="entry name" value="PKS_NRPS_Biosynth_Enz"/>
</dbReference>
<dbReference type="Pfam" id="PF08659">
    <property type="entry name" value="KR"/>
    <property type="match status" value="1"/>
</dbReference>
<dbReference type="InterPro" id="IPR013968">
    <property type="entry name" value="PKS_KR"/>
</dbReference>
<dbReference type="SUPFAM" id="SSF47336">
    <property type="entry name" value="ACP-like"/>
    <property type="match status" value="1"/>
</dbReference>
<accession>A0ABW6QJ83</accession>
<dbReference type="EMBL" id="JBHVZQ010000121">
    <property type="protein sequence ID" value="MFF1279171.1"/>
    <property type="molecule type" value="Genomic_DNA"/>
</dbReference>
<comment type="caution">
    <text evidence="6">The sequence shown here is derived from an EMBL/GenBank/DDBJ whole genome shotgun (WGS) entry which is preliminary data.</text>
</comment>
<dbReference type="Pfam" id="PF00550">
    <property type="entry name" value="PP-binding"/>
    <property type="match status" value="1"/>
</dbReference>
<proteinExistence type="predicted"/>
<dbReference type="InterPro" id="IPR006162">
    <property type="entry name" value="Ppantetheine_attach_site"/>
</dbReference>
<dbReference type="InterPro" id="IPR036291">
    <property type="entry name" value="NAD(P)-bd_dom_sf"/>
</dbReference>
<dbReference type="InterPro" id="IPR036736">
    <property type="entry name" value="ACP-like_sf"/>
</dbReference>
<gene>
    <name evidence="6" type="ORF">ACFVZC_38425</name>
</gene>
<keyword evidence="1" id="KW-0596">Phosphopantetheine</keyword>
<dbReference type="Gene3D" id="3.40.50.720">
    <property type="entry name" value="NAD(P)-binding Rossmann-like Domain"/>
    <property type="match status" value="1"/>
</dbReference>
<dbReference type="SMART" id="SM00823">
    <property type="entry name" value="PKS_PP"/>
    <property type="match status" value="1"/>
</dbReference>
<dbReference type="PANTHER" id="PTHR43775:SF51">
    <property type="entry name" value="INACTIVE PHENOLPHTHIOCEROL SYNTHESIS POLYKETIDE SYNTHASE TYPE I PKS1-RELATED"/>
    <property type="match status" value="1"/>
</dbReference>
<dbReference type="SMART" id="SM00822">
    <property type="entry name" value="PKS_KR"/>
    <property type="match status" value="1"/>
</dbReference>
<evidence type="ECO:0000256" key="2">
    <source>
        <dbReference type="ARBA" id="ARBA00022553"/>
    </source>
</evidence>
<organism evidence="6 7">
    <name type="scientific">Streptomyces marokkonensis</name>
    <dbReference type="NCBI Taxonomy" id="324855"/>
    <lineage>
        <taxon>Bacteria</taxon>
        <taxon>Bacillati</taxon>
        <taxon>Actinomycetota</taxon>
        <taxon>Actinomycetes</taxon>
        <taxon>Kitasatosporales</taxon>
        <taxon>Streptomycetaceae</taxon>
        <taxon>Streptomyces</taxon>
    </lineage>
</organism>
<dbReference type="Gene3D" id="1.10.1200.10">
    <property type="entry name" value="ACP-like"/>
    <property type="match status" value="1"/>
</dbReference>
<keyword evidence="2" id="KW-0597">Phosphoprotein</keyword>
<evidence type="ECO:0000313" key="6">
    <source>
        <dbReference type="EMBL" id="MFF1279171.1"/>
    </source>
</evidence>
<evidence type="ECO:0000256" key="1">
    <source>
        <dbReference type="ARBA" id="ARBA00022450"/>
    </source>
</evidence>
<keyword evidence="4" id="KW-0511">Multifunctional enzyme</keyword>
<dbReference type="SMART" id="SM01294">
    <property type="entry name" value="PKS_PP_betabranch"/>
    <property type="match status" value="1"/>
</dbReference>
<dbReference type="InterPro" id="IPR057326">
    <property type="entry name" value="KR_dom"/>
</dbReference>
<dbReference type="PROSITE" id="PS00012">
    <property type="entry name" value="PHOSPHOPANTETHEINE"/>
    <property type="match status" value="1"/>
</dbReference>
<evidence type="ECO:0000259" key="5">
    <source>
        <dbReference type="PROSITE" id="PS50075"/>
    </source>
</evidence>
<reference evidence="6 7" key="1">
    <citation type="submission" date="2024-09" db="EMBL/GenBank/DDBJ databases">
        <title>The Natural Products Discovery Center: Release of the First 8490 Sequenced Strains for Exploring Actinobacteria Biosynthetic Diversity.</title>
        <authorList>
            <person name="Kalkreuter E."/>
            <person name="Kautsar S.A."/>
            <person name="Yang D."/>
            <person name="Bader C.D."/>
            <person name="Teijaro C.N."/>
            <person name="Fluegel L."/>
            <person name="Davis C.M."/>
            <person name="Simpson J.R."/>
            <person name="Lauterbach L."/>
            <person name="Steele A.D."/>
            <person name="Gui C."/>
            <person name="Meng S."/>
            <person name="Li G."/>
            <person name="Viehrig K."/>
            <person name="Ye F."/>
            <person name="Su P."/>
            <person name="Kiefer A.F."/>
            <person name="Nichols A."/>
            <person name="Cepeda A.J."/>
            <person name="Yan W."/>
            <person name="Fan B."/>
            <person name="Jiang Y."/>
            <person name="Adhikari A."/>
            <person name="Zheng C.-J."/>
            <person name="Schuster L."/>
            <person name="Cowan T.M."/>
            <person name="Smanski M.J."/>
            <person name="Chevrette M.G."/>
            <person name="De Carvalho L.P.S."/>
            <person name="Shen B."/>
        </authorList>
    </citation>
    <scope>NUCLEOTIDE SEQUENCE [LARGE SCALE GENOMIC DNA]</scope>
    <source>
        <strain evidence="6 7">NPDC058328</strain>
    </source>
</reference>
<evidence type="ECO:0000256" key="3">
    <source>
        <dbReference type="ARBA" id="ARBA00022679"/>
    </source>
</evidence>
<dbReference type="SUPFAM" id="SSF51735">
    <property type="entry name" value="NAD(P)-binding Rossmann-fold domains"/>
    <property type="match status" value="1"/>
</dbReference>
<dbReference type="InterPro" id="IPR020806">
    <property type="entry name" value="PKS_PP-bd"/>
</dbReference>
<sequence length="362" mass="39609">HPLTAVIHTAGLIDMAPLLDLTPQQLHTVLRPKIDAAWNLHHATRHHDLDAFVLYSSLAATLASPGQANYAAANAYLDALAHHRRALGLPATSLAWGPWADTNGMIRHLNTTTRNHTTRTGFPPLTTTHALHLLDTALTTHHPATTATHLNTTTLTTQAHNHTLPPLLHHLTPTPTPTPTPTTTNTTPLQDQLTHLDPNQRLDHLLNLVRTTIAAVLAHPDPDTIDPHQPFKQLGFDSLTTVQLRNHLTHTTGLPLPTTLAFDHPTPHALTTHLNQQLTPDINQGISSENLLSEIRKLEAVLSSVPVGEVGHAEVTARLKDLLWNWENSRAQRPTGSFPDDDLDSATDEELFSALDNELDTP</sequence>